<protein>
    <submittedName>
        <fullName evidence="4">Class I SAM-dependent methyltransferase</fullName>
        <ecNumber evidence="4">2.1.1.-</ecNumber>
    </submittedName>
</protein>
<dbReference type="Pfam" id="PF13649">
    <property type="entry name" value="Methyltransf_25"/>
    <property type="match status" value="1"/>
</dbReference>
<dbReference type="EC" id="2.1.1.-" evidence="4"/>
<sequence>MPAHHSAWRWDPSLYAGAAAHYAAGRMAYPPELAGALVAELGLDGTGTLLDVGCGPGSLTLLLAARFAHAIGVDADQGMLDEGARQAAARHVGNVSWRCLRAEDLPADLPPVDVITLAQSFHWMDRPRVAAAARRLLVPGEALVPGDALVPGGALVHVGATTHRGDGTGGQSPPWDAITALVETYLGAKQPVPGDSPGHEDEIYRMAGFDGPRVIELPGREVRRSAADIVAAVYSLSSSTPHLFGDRLPDFDRDLHALLGGAGFTERTRPIVLQIWR</sequence>
<dbReference type="Proteomes" id="UP001595912">
    <property type="component" value="Unassembled WGS sequence"/>
</dbReference>
<keyword evidence="5" id="KW-1185">Reference proteome</keyword>
<evidence type="ECO:0000259" key="3">
    <source>
        <dbReference type="Pfam" id="PF13649"/>
    </source>
</evidence>
<dbReference type="PANTHER" id="PTHR44942:SF4">
    <property type="entry name" value="METHYLTRANSFERASE TYPE 11 DOMAIN-CONTAINING PROTEIN"/>
    <property type="match status" value="1"/>
</dbReference>
<comment type="caution">
    <text evidence="4">The sequence shown here is derived from an EMBL/GenBank/DDBJ whole genome shotgun (WGS) entry which is preliminary data.</text>
</comment>
<reference evidence="5" key="1">
    <citation type="journal article" date="2019" name="Int. J. Syst. Evol. Microbiol.">
        <title>The Global Catalogue of Microorganisms (GCM) 10K type strain sequencing project: providing services to taxonomists for standard genome sequencing and annotation.</title>
        <authorList>
            <consortium name="The Broad Institute Genomics Platform"/>
            <consortium name="The Broad Institute Genome Sequencing Center for Infectious Disease"/>
            <person name="Wu L."/>
            <person name="Ma J."/>
        </authorList>
    </citation>
    <scope>NUCLEOTIDE SEQUENCE [LARGE SCALE GENOMIC DNA]</scope>
    <source>
        <strain evidence="5">CGMCC 4.7152</strain>
    </source>
</reference>
<dbReference type="EMBL" id="JBHSIU010000011">
    <property type="protein sequence ID" value="MFC4998208.1"/>
    <property type="molecule type" value="Genomic_DNA"/>
</dbReference>
<dbReference type="InterPro" id="IPR029063">
    <property type="entry name" value="SAM-dependent_MTases_sf"/>
</dbReference>
<evidence type="ECO:0000256" key="2">
    <source>
        <dbReference type="ARBA" id="ARBA00022679"/>
    </source>
</evidence>
<dbReference type="GO" id="GO:0032259">
    <property type="term" value="P:methylation"/>
    <property type="evidence" value="ECO:0007669"/>
    <property type="project" value="UniProtKB-KW"/>
</dbReference>
<dbReference type="InterPro" id="IPR041698">
    <property type="entry name" value="Methyltransf_25"/>
</dbReference>
<accession>A0ABV9VS03</accession>
<dbReference type="Gene3D" id="3.40.50.150">
    <property type="entry name" value="Vaccinia Virus protein VP39"/>
    <property type="match status" value="1"/>
</dbReference>
<dbReference type="PANTHER" id="PTHR44942">
    <property type="entry name" value="METHYLTRANSF_11 DOMAIN-CONTAINING PROTEIN"/>
    <property type="match status" value="1"/>
</dbReference>
<dbReference type="InterPro" id="IPR051052">
    <property type="entry name" value="Diverse_substrate_MTase"/>
</dbReference>
<keyword evidence="1 4" id="KW-0489">Methyltransferase</keyword>
<dbReference type="SUPFAM" id="SSF53335">
    <property type="entry name" value="S-adenosyl-L-methionine-dependent methyltransferases"/>
    <property type="match status" value="1"/>
</dbReference>
<name>A0ABV9VS03_9ACTN</name>
<organism evidence="4 5">
    <name type="scientific">Dactylosporangium cerinum</name>
    <dbReference type="NCBI Taxonomy" id="1434730"/>
    <lineage>
        <taxon>Bacteria</taxon>
        <taxon>Bacillati</taxon>
        <taxon>Actinomycetota</taxon>
        <taxon>Actinomycetes</taxon>
        <taxon>Micromonosporales</taxon>
        <taxon>Micromonosporaceae</taxon>
        <taxon>Dactylosporangium</taxon>
    </lineage>
</organism>
<dbReference type="CDD" id="cd02440">
    <property type="entry name" value="AdoMet_MTases"/>
    <property type="match status" value="1"/>
</dbReference>
<evidence type="ECO:0000313" key="4">
    <source>
        <dbReference type="EMBL" id="MFC4998208.1"/>
    </source>
</evidence>
<evidence type="ECO:0000313" key="5">
    <source>
        <dbReference type="Proteomes" id="UP001595912"/>
    </source>
</evidence>
<dbReference type="RefSeq" id="WP_380114460.1">
    <property type="nucleotide sequence ID" value="NZ_JBHSIU010000011.1"/>
</dbReference>
<dbReference type="GO" id="GO:0008168">
    <property type="term" value="F:methyltransferase activity"/>
    <property type="evidence" value="ECO:0007669"/>
    <property type="project" value="UniProtKB-KW"/>
</dbReference>
<feature type="domain" description="Methyltransferase" evidence="3">
    <location>
        <begin position="50"/>
        <end position="140"/>
    </location>
</feature>
<evidence type="ECO:0000256" key="1">
    <source>
        <dbReference type="ARBA" id="ARBA00022603"/>
    </source>
</evidence>
<proteinExistence type="predicted"/>
<gene>
    <name evidence="4" type="ORF">ACFPIJ_10220</name>
</gene>
<keyword evidence="2 4" id="KW-0808">Transferase</keyword>